<gene>
    <name evidence="1" type="ORF">JOC86_003769</name>
</gene>
<dbReference type="RefSeq" id="WP_205174396.1">
    <property type="nucleotide sequence ID" value="NZ_JAFBDZ010000004.1"/>
</dbReference>
<evidence type="ECO:0000313" key="1">
    <source>
        <dbReference type="EMBL" id="MBM7587196.1"/>
    </source>
</evidence>
<proteinExistence type="predicted"/>
<name>A0ABS2NH57_9BACI</name>
<protein>
    <recommendedName>
        <fullName evidence="3">Atypical membrane-integrating protein (Mistic protein)</fullName>
    </recommendedName>
</protein>
<comment type="caution">
    <text evidence="1">The sequence shown here is derived from an EMBL/GenBank/DDBJ whole genome shotgun (WGS) entry which is preliminary data.</text>
</comment>
<dbReference type="Gene3D" id="1.10.220.90">
    <property type="entry name" value="Mistic"/>
    <property type="match status" value="1"/>
</dbReference>
<accession>A0ABS2NH57</accession>
<dbReference type="Pfam" id="PF11458">
    <property type="entry name" value="Mistic"/>
    <property type="match status" value="1"/>
</dbReference>
<keyword evidence="2" id="KW-1185">Reference proteome</keyword>
<evidence type="ECO:0000313" key="2">
    <source>
        <dbReference type="Proteomes" id="UP001646157"/>
    </source>
</evidence>
<reference evidence="1 2" key="1">
    <citation type="submission" date="2021-01" db="EMBL/GenBank/DDBJ databases">
        <title>Genomic Encyclopedia of Type Strains, Phase IV (KMG-IV): sequencing the most valuable type-strain genomes for metagenomic binning, comparative biology and taxonomic classification.</title>
        <authorList>
            <person name="Goeker M."/>
        </authorList>
    </citation>
    <scope>NUCLEOTIDE SEQUENCE [LARGE SCALE GENOMIC DNA]</scope>
    <source>
        <strain evidence="1 2">DSM 24834</strain>
    </source>
</reference>
<dbReference type="Proteomes" id="UP001646157">
    <property type="component" value="Unassembled WGS sequence"/>
</dbReference>
<evidence type="ECO:0008006" key="3">
    <source>
        <dbReference type="Google" id="ProtNLM"/>
    </source>
</evidence>
<dbReference type="InterPro" id="IPR038193">
    <property type="entry name" value="Mistic_sf"/>
</dbReference>
<sequence>MRANKTENETLSKAIDNMQEGLDNMIELYNELEEDMPLINFDKEVLEDLEKAKHIYGEEYVSQKLNTIVKEVLTWLDLDEHEEEEEE</sequence>
<organism evidence="1 2">
    <name type="scientific">Rossellomorea pakistanensis</name>
    <dbReference type="NCBI Taxonomy" id="992288"/>
    <lineage>
        <taxon>Bacteria</taxon>
        <taxon>Bacillati</taxon>
        <taxon>Bacillota</taxon>
        <taxon>Bacilli</taxon>
        <taxon>Bacillales</taxon>
        <taxon>Bacillaceae</taxon>
        <taxon>Rossellomorea</taxon>
    </lineage>
</organism>
<dbReference type="InterPro" id="IPR021078">
    <property type="entry name" value="Membrane-integrating_Mistic"/>
</dbReference>
<dbReference type="EMBL" id="JAFBDZ010000004">
    <property type="protein sequence ID" value="MBM7587196.1"/>
    <property type="molecule type" value="Genomic_DNA"/>
</dbReference>